<dbReference type="Proteomes" id="UP001519460">
    <property type="component" value="Unassembled WGS sequence"/>
</dbReference>
<dbReference type="AlphaFoldDB" id="A0ABD0JX08"/>
<accession>A0ABD0JX08</accession>
<dbReference type="InterPro" id="IPR036179">
    <property type="entry name" value="Ig-like_dom_sf"/>
</dbReference>
<dbReference type="Gene3D" id="2.60.40.10">
    <property type="entry name" value="Immunoglobulins"/>
    <property type="match status" value="1"/>
</dbReference>
<reference evidence="3 4" key="1">
    <citation type="journal article" date="2023" name="Sci. Data">
        <title>Genome assembly of the Korean intertidal mud-creeper Batillaria attramentaria.</title>
        <authorList>
            <person name="Patra A.K."/>
            <person name="Ho P.T."/>
            <person name="Jun S."/>
            <person name="Lee S.J."/>
            <person name="Kim Y."/>
            <person name="Won Y.J."/>
        </authorList>
    </citation>
    <scope>NUCLEOTIDE SEQUENCE [LARGE SCALE GENOMIC DNA]</scope>
    <source>
        <strain evidence="3">Wonlab-2016</strain>
    </source>
</reference>
<keyword evidence="1" id="KW-0812">Transmembrane</keyword>
<evidence type="ECO:0000313" key="4">
    <source>
        <dbReference type="Proteomes" id="UP001519460"/>
    </source>
</evidence>
<evidence type="ECO:0000313" key="3">
    <source>
        <dbReference type="EMBL" id="KAK7479038.1"/>
    </source>
</evidence>
<keyword evidence="1" id="KW-1133">Transmembrane helix</keyword>
<keyword evidence="4" id="KW-1185">Reference proteome</keyword>
<feature type="transmembrane region" description="Helical" evidence="1">
    <location>
        <begin position="259"/>
        <end position="283"/>
    </location>
</feature>
<organism evidence="3 4">
    <name type="scientific">Batillaria attramentaria</name>
    <dbReference type="NCBI Taxonomy" id="370345"/>
    <lineage>
        <taxon>Eukaryota</taxon>
        <taxon>Metazoa</taxon>
        <taxon>Spiralia</taxon>
        <taxon>Lophotrochozoa</taxon>
        <taxon>Mollusca</taxon>
        <taxon>Gastropoda</taxon>
        <taxon>Caenogastropoda</taxon>
        <taxon>Sorbeoconcha</taxon>
        <taxon>Cerithioidea</taxon>
        <taxon>Batillariidae</taxon>
        <taxon>Batillaria</taxon>
    </lineage>
</organism>
<feature type="non-terminal residue" evidence="3">
    <location>
        <position position="1"/>
    </location>
</feature>
<dbReference type="EMBL" id="JACVVK020000312">
    <property type="protein sequence ID" value="KAK7479038.1"/>
    <property type="molecule type" value="Genomic_DNA"/>
</dbReference>
<protein>
    <recommendedName>
        <fullName evidence="2">Ig-like domain-containing protein</fullName>
    </recommendedName>
</protein>
<proteinExistence type="predicted"/>
<dbReference type="InterPro" id="IPR013783">
    <property type="entry name" value="Ig-like_fold"/>
</dbReference>
<keyword evidence="1" id="KW-0472">Membrane</keyword>
<feature type="domain" description="Ig-like" evidence="2">
    <location>
        <begin position="45"/>
        <end position="134"/>
    </location>
</feature>
<evidence type="ECO:0000256" key="1">
    <source>
        <dbReference type="SAM" id="Phobius"/>
    </source>
</evidence>
<dbReference type="PROSITE" id="PS50835">
    <property type="entry name" value="IG_LIKE"/>
    <property type="match status" value="1"/>
</dbReference>
<comment type="caution">
    <text evidence="3">The sequence shown here is derived from an EMBL/GenBank/DDBJ whole genome shotgun (WGS) entry which is preliminary data.</text>
</comment>
<dbReference type="InterPro" id="IPR007110">
    <property type="entry name" value="Ig-like_dom"/>
</dbReference>
<name>A0ABD0JX08_9CAEN</name>
<dbReference type="SUPFAM" id="SSF48726">
    <property type="entry name" value="Immunoglobulin"/>
    <property type="match status" value="1"/>
</dbReference>
<evidence type="ECO:0000259" key="2">
    <source>
        <dbReference type="PROSITE" id="PS50835"/>
    </source>
</evidence>
<gene>
    <name evidence="3" type="ORF">BaRGS_00029708</name>
</gene>
<feature type="non-terminal residue" evidence="3">
    <location>
        <position position="341"/>
    </location>
</feature>
<sequence length="341" mass="36490">ANSELDTEESSLVSGWSGQVSLEQEKCTEETGGFPPLTVHVIVSPGVTDGPSETGVIISGPVSFLADGKKNITLTCKAVDVNPEPVVSWQGVVCDNGNDRNTCIFTPNHAYDDSNVVCRVINSQSFITASAIYSLNLTYPPPVPPKLSGYTRGKPLQPGDSPKCTVTGGKPLVSSVNFSCSEDAYPDQPDIVQDNSVISPLVNASEKSTTRKLRCRCAAHWELDPELYTLTAEDILEAGTSGEQIPGFDQDGTNGGSSAAVAIGTVSAVVVIIVVVVTVVFFVKRKRGDGIYERALPRQQEDITVYQGIIPRQLRQLPDVQTNRSSHNYDAVDGTVMQVFA</sequence>